<proteinExistence type="predicted"/>
<dbReference type="InterPro" id="IPR037401">
    <property type="entry name" value="SnoaL-like"/>
</dbReference>
<dbReference type="InterPro" id="IPR032710">
    <property type="entry name" value="NTF2-like_dom_sf"/>
</dbReference>
<dbReference type="Pfam" id="PF13577">
    <property type="entry name" value="SnoaL_4"/>
    <property type="match status" value="1"/>
</dbReference>
<dbReference type="Gene3D" id="3.10.450.50">
    <property type="match status" value="1"/>
</dbReference>
<evidence type="ECO:0000259" key="1">
    <source>
        <dbReference type="Pfam" id="PF13577"/>
    </source>
</evidence>
<name>A0A6A7ZI90_RHIML</name>
<organism evidence="2">
    <name type="scientific">Rhizobium meliloti</name>
    <name type="common">Ensifer meliloti</name>
    <name type="synonym">Sinorhizobium meliloti</name>
    <dbReference type="NCBI Taxonomy" id="382"/>
    <lineage>
        <taxon>Bacteria</taxon>
        <taxon>Pseudomonadati</taxon>
        <taxon>Pseudomonadota</taxon>
        <taxon>Alphaproteobacteria</taxon>
        <taxon>Hyphomicrobiales</taxon>
        <taxon>Rhizobiaceae</taxon>
        <taxon>Sinorhizobium/Ensifer group</taxon>
        <taxon>Sinorhizobium</taxon>
    </lineage>
</organism>
<dbReference type="EMBL" id="WISP01000024">
    <property type="protein sequence ID" value="MQW02694.1"/>
    <property type="molecule type" value="Genomic_DNA"/>
</dbReference>
<feature type="domain" description="SnoaL-like" evidence="1">
    <location>
        <begin position="9"/>
        <end position="128"/>
    </location>
</feature>
<dbReference type="AlphaFoldDB" id="A0A6A7ZI90"/>
<dbReference type="RefSeq" id="WP_153317878.1">
    <property type="nucleotide sequence ID" value="NZ_WISP01000024.1"/>
</dbReference>
<sequence length="142" mass="16223">MNQTASSLLMDREAICDCLYRICYGIDRRNEAALRSSYWADAKHTFGAYSCSVEHYIQLVLRDSKSGNRTIHQTTNVLVEFTGPAEAIVESYLSVLQSGSGKIDPFLFGQQIDLFQKNNGEWRIAERRVICDGRDEHLWLLD</sequence>
<protein>
    <submittedName>
        <fullName evidence="2">Nuclear transport factor 2 family protein</fullName>
    </submittedName>
</protein>
<gene>
    <name evidence="2" type="ORF">GHK45_02235</name>
</gene>
<reference evidence="2" key="1">
    <citation type="journal article" date="2013" name="Genome Biol.">
        <title>Comparative genomics of the core and accessory genomes of 48 Sinorhizobium strains comprising five genospecies.</title>
        <authorList>
            <person name="Sugawara M."/>
            <person name="Epstein B."/>
            <person name="Badgley B.D."/>
            <person name="Unno T."/>
            <person name="Xu L."/>
            <person name="Reese J."/>
            <person name="Gyaneshwar P."/>
            <person name="Denny R."/>
            <person name="Mudge J."/>
            <person name="Bharti A.K."/>
            <person name="Farmer A.D."/>
            <person name="May G.D."/>
            <person name="Woodward J.E."/>
            <person name="Medigue C."/>
            <person name="Vallenet D."/>
            <person name="Lajus A."/>
            <person name="Rouy Z."/>
            <person name="Martinez-Vaz B."/>
            <person name="Tiffin P."/>
            <person name="Young N.D."/>
            <person name="Sadowsky M.J."/>
        </authorList>
    </citation>
    <scope>NUCLEOTIDE SEQUENCE</scope>
    <source>
        <strain evidence="2">M30</strain>
    </source>
</reference>
<accession>A0A6A7ZI90</accession>
<dbReference type="SUPFAM" id="SSF54427">
    <property type="entry name" value="NTF2-like"/>
    <property type="match status" value="1"/>
</dbReference>
<dbReference type="CDD" id="cd00531">
    <property type="entry name" value="NTF2_like"/>
    <property type="match status" value="1"/>
</dbReference>
<evidence type="ECO:0000313" key="2">
    <source>
        <dbReference type="EMBL" id="MQW02694.1"/>
    </source>
</evidence>
<comment type="caution">
    <text evidence="2">The sequence shown here is derived from an EMBL/GenBank/DDBJ whole genome shotgun (WGS) entry which is preliminary data.</text>
</comment>